<keyword evidence="3" id="KW-1185">Reference proteome</keyword>
<evidence type="ECO:0000313" key="2">
    <source>
        <dbReference type="EMBL" id="GBF34065.1"/>
    </source>
</evidence>
<dbReference type="InterPro" id="IPR046866">
    <property type="entry name" value="FapA_N"/>
</dbReference>
<dbReference type="Pfam" id="PF20250">
    <property type="entry name" value="FapA_N"/>
    <property type="match status" value="1"/>
</dbReference>
<reference evidence="3" key="1">
    <citation type="submission" date="2018-02" db="EMBL/GenBank/DDBJ databases">
        <title>Genome sequence of Desulfocucumis palustris strain NAW-5.</title>
        <authorList>
            <person name="Watanabe M."/>
            <person name="Kojima H."/>
            <person name="Fukui M."/>
        </authorList>
    </citation>
    <scope>NUCLEOTIDE SEQUENCE [LARGE SCALE GENOMIC DNA]</scope>
    <source>
        <strain evidence="3">NAW-5</strain>
    </source>
</reference>
<protein>
    <recommendedName>
        <fullName evidence="1">Flagellar Assembly Protein A N-terminal region domain-containing protein</fullName>
    </recommendedName>
</protein>
<dbReference type="Proteomes" id="UP000239549">
    <property type="component" value="Unassembled WGS sequence"/>
</dbReference>
<name>A0A2L2XCW2_9FIRM</name>
<evidence type="ECO:0000313" key="3">
    <source>
        <dbReference type="Proteomes" id="UP000239549"/>
    </source>
</evidence>
<dbReference type="PANTHER" id="PTHR38032:SF1">
    <property type="entry name" value="RNA-BINDING PROTEIN KHPB N-TERMINAL DOMAIN-CONTAINING PROTEIN"/>
    <property type="match status" value="1"/>
</dbReference>
<dbReference type="InterPro" id="IPR005646">
    <property type="entry name" value="FapA"/>
</dbReference>
<dbReference type="AlphaFoldDB" id="A0A2L2XCW2"/>
<dbReference type="Pfam" id="PF03961">
    <property type="entry name" value="FapA"/>
    <property type="match status" value="1"/>
</dbReference>
<feature type="domain" description="Flagellar Assembly Protein A N-terminal region" evidence="1">
    <location>
        <begin position="14"/>
        <end position="179"/>
    </location>
</feature>
<dbReference type="InterPro" id="IPR046865">
    <property type="entry name" value="FapA_b_solenoid"/>
</dbReference>
<organism evidence="2 3">
    <name type="scientific">Desulfocucumis palustris</name>
    <dbReference type="NCBI Taxonomy" id="1898651"/>
    <lineage>
        <taxon>Bacteria</taxon>
        <taxon>Bacillati</taxon>
        <taxon>Bacillota</taxon>
        <taxon>Clostridia</taxon>
        <taxon>Eubacteriales</taxon>
        <taxon>Desulfocucumaceae</taxon>
        <taxon>Desulfocucumis</taxon>
    </lineage>
</organism>
<dbReference type="EMBL" id="BFAV01000126">
    <property type="protein sequence ID" value="GBF34065.1"/>
    <property type="molecule type" value="Genomic_DNA"/>
</dbReference>
<sequence>MLKYMASGEGINSIKVVISRDKLTAWISASDEEAKYEKETLINELKKAGVVFGVLSDEIDNFIAVPSKEQVVVARGVPPTPGVDETVELFFASEMTHDNVDEMDTVDFRETSKIVSMDEGTLLARKLPGTLGSDGLGVTGEILPPPKPRSAQLTAGKGAELSENGVEVYSTISGRPWVKVAGTGRTVGCDSVHVQSGDVDIKTGNLRFKGDIKITGNIQEAMEVQAAGNIEVMGFVTRATVICGGKMVIRGNVIGSKLRAGIIFPGAKKISFVLSDIYAELVNLAKAIEQLKKMQNVDVGKLDFGRLLLGLMDSRFKNLRPLLKNINNLVDNQSEDIPEEISEAVESLKCLSGLSCATVENFSKAIRAVYGALEFLSEGREQMSSSIFVRAAMTSAIQSAGNVNVTGQGCLNTTINAGGNVTIKGSFKGGEILCEGNAEIQELGSELGIPPVVRVGERSYIKVEKALPGSVVQVGKSRITITREMGSFKAKQNKDGQMELF</sequence>
<proteinExistence type="predicted"/>
<evidence type="ECO:0000259" key="1">
    <source>
        <dbReference type="Pfam" id="PF20250"/>
    </source>
</evidence>
<gene>
    <name evidence="2" type="ORF">DCCM_3177</name>
</gene>
<dbReference type="PANTHER" id="PTHR38032">
    <property type="entry name" value="POLYMERASE-RELATED"/>
    <property type="match status" value="1"/>
</dbReference>
<comment type="caution">
    <text evidence="2">The sequence shown here is derived from an EMBL/GenBank/DDBJ whole genome shotgun (WGS) entry which is preliminary data.</text>
</comment>
<accession>A0A2L2XCW2</accession>